<organism evidence="1 2">
    <name type="scientific">Allorhodopirellula heiligendammensis</name>
    <dbReference type="NCBI Taxonomy" id="2714739"/>
    <lineage>
        <taxon>Bacteria</taxon>
        <taxon>Pseudomonadati</taxon>
        <taxon>Planctomycetota</taxon>
        <taxon>Planctomycetia</taxon>
        <taxon>Pirellulales</taxon>
        <taxon>Pirellulaceae</taxon>
        <taxon>Allorhodopirellula</taxon>
    </lineage>
</organism>
<evidence type="ECO:0000313" key="2">
    <source>
        <dbReference type="Proteomes" id="UP000319908"/>
    </source>
</evidence>
<gene>
    <name evidence="1" type="ORF">Poly21_15050</name>
</gene>
<dbReference type="Proteomes" id="UP000319908">
    <property type="component" value="Unassembled WGS sequence"/>
</dbReference>
<name>A0A5C6C475_9BACT</name>
<dbReference type="EMBL" id="SJPU01000001">
    <property type="protein sequence ID" value="TWU19333.1"/>
    <property type="molecule type" value="Genomic_DNA"/>
</dbReference>
<dbReference type="AlphaFoldDB" id="A0A5C6C475"/>
<comment type="caution">
    <text evidence="1">The sequence shown here is derived from an EMBL/GenBank/DDBJ whole genome shotgun (WGS) entry which is preliminary data.</text>
</comment>
<proteinExistence type="predicted"/>
<reference evidence="1 2" key="1">
    <citation type="journal article" date="2020" name="Antonie Van Leeuwenhoek">
        <title>Rhodopirellula heiligendammensis sp. nov., Rhodopirellula pilleata sp. nov., and Rhodopirellula solitaria sp. nov. isolated from natural or artificial marine surfaces in Northern Germany and California, USA, and emended description of the genus Rhodopirellula.</title>
        <authorList>
            <person name="Kallscheuer N."/>
            <person name="Wiegand S."/>
            <person name="Jogler M."/>
            <person name="Boedeker C."/>
            <person name="Peeters S.H."/>
            <person name="Rast P."/>
            <person name="Heuer A."/>
            <person name="Jetten M.S.M."/>
            <person name="Rohde M."/>
            <person name="Jogler C."/>
        </authorList>
    </citation>
    <scope>NUCLEOTIDE SEQUENCE [LARGE SCALE GENOMIC DNA]</scope>
    <source>
        <strain evidence="1 2">Poly21</strain>
    </source>
</reference>
<evidence type="ECO:0000313" key="1">
    <source>
        <dbReference type="EMBL" id="TWU19333.1"/>
    </source>
</evidence>
<keyword evidence="2" id="KW-1185">Reference proteome</keyword>
<sequence>MESKFTCEIAFVLSRENLIKLAHPTEACARGFQDMAPVSKDLFGPSGIIVGRSSMLDFRGMAVASEMSDAVPG</sequence>
<accession>A0A5C6C475</accession>
<protein>
    <submittedName>
        <fullName evidence="1">Uncharacterized protein</fullName>
    </submittedName>
</protein>